<dbReference type="GO" id="GO:0004497">
    <property type="term" value="F:monooxygenase activity"/>
    <property type="evidence" value="ECO:0007669"/>
    <property type="project" value="InterPro"/>
</dbReference>
<dbReference type="AlphaFoldDB" id="A0A561V041"/>
<proteinExistence type="predicted"/>
<name>A0A561V041_9ACTN</name>
<comment type="caution">
    <text evidence="1">The sequence shown here is derived from an EMBL/GenBank/DDBJ whole genome shotgun (WGS) entry which is preliminary data.</text>
</comment>
<gene>
    <name evidence="1" type="ORF">FHX80_113419</name>
</gene>
<dbReference type="InterPro" id="IPR036396">
    <property type="entry name" value="Cyt_P450_sf"/>
</dbReference>
<evidence type="ECO:0000313" key="1">
    <source>
        <dbReference type="EMBL" id="TWG04947.1"/>
    </source>
</evidence>
<dbReference type="EMBL" id="VIWW01000001">
    <property type="protein sequence ID" value="TWG04947.1"/>
    <property type="molecule type" value="Genomic_DNA"/>
</dbReference>
<reference evidence="1 2" key="1">
    <citation type="submission" date="2019-06" db="EMBL/GenBank/DDBJ databases">
        <title>Sequencing the genomes of 1000 actinobacteria strains.</title>
        <authorList>
            <person name="Klenk H.-P."/>
        </authorList>
    </citation>
    <scope>NUCLEOTIDE SEQUENCE [LARGE SCALE GENOMIC DNA]</scope>
    <source>
        <strain evidence="1 2">DSM 42059</strain>
    </source>
</reference>
<protein>
    <submittedName>
        <fullName evidence="1">Uncharacterized protein</fullName>
    </submittedName>
</protein>
<organism evidence="1 2">
    <name type="scientific">Streptomyces brevispora</name>
    <dbReference type="NCBI Taxonomy" id="887462"/>
    <lineage>
        <taxon>Bacteria</taxon>
        <taxon>Bacillati</taxon>
        <taxon>Actinomycetota</taxon>
        <taxon>Actinomycetes</taxon>
        <taxon>Kitasatosporales</taxon>
        <taxon>Streptomycetaceae</taxon>
        <taxon>Streptomyces</taxon>
    </lineage>
</organism>
<dbReference type="Proteomes" id="UP000318186">
    <property type="component" value="Unassembled WGS sequence"/>
</dbReference>
<dbReference type="GO" id="GO:0020037">
    <property type="term" value="F:heme binding"/>
    <property type="evidence" value="ECO:0007669"/>
    <property type="project" value="InterPro"/>
</dbReference>
<dbReference type="GO" id="GO:0005506">
    <property type="term" value="F:iron ion binding"/>
    <property type="evidence" value="ECO:0007669"/>
    <property type="project" value="InterPro"/>
</dbReference>
<dbReference type="GO" id="GO:0016705">
    <property type="term" value="F:oxidoreductase activity, acting on paired donors, with incorporation or reduction of molecular oxygen"/>
    <property type="evidence" value="ECO:0007669"/>
    <property type="project" value="InterPro"/>
</dbReference>
<accession>A0A561V041</accession>
<sequence>MVVTETVTFPQNRTCPYHPPTGYPSESRGQQSVIPVRLYTGRTVWLVTGHAEARSLLVDPRLSSDRENPAFPLFARRLAETSRRRVELIGVDEPEHNVQRLVGEAGRACPVQAITVN</sequence>
<dbReference type="Gene3D" id="1.10.630.10">
    <property type="entry name" value="Cytochrome P450"/>
    <property type="match status" value="1"/>
</dbReference>
<evidence type="ECO:0000313" key="2">
    <source>
        <dbReference type="Proteomes" id="UP000318186"/>
    </source>
</evidence>